<protein>
    <recommendedName>
        <fullName evidence="4">ABC transporter permease</fullName>
    </recommendedName>
</protein>
<keyword evidence="1" id="KW-0472">Membrane</keyword>
<dbReference type="Proteomes" id="UP001209083">
    <property type="component" value="Chromosome"/>
</dbReference>
<dbReference type="EMBL" id="CP090958">
    <property type="protein sequence ID" value="WGW12901.1"/>
    <property type="molecule type" value="Genomic_DNA"/>
</dbReference>
<feature type="transmembrane region" description="Helical" evidence="1">
    <location>
        <begin position="84"/>
        <end position="108"/>
    </location>
</feature>
<proteinExistence type="predicted"/>
<feature type="transmembrane region" description="Helical" evidence="1">
    <location>
        <begin position="131"/>
        <end position="152"/>
    </location>
</feature>
<feature type="transmembrane region" description="Helical" evidence="1">
    <location>
        <begin position="164"/>
        <end position="184"/>
    </location>
</feature>
<dbReference type="RefSeq" id="WP_349639708.1">
    <property type="nucleotide sequence ID" value="NZ_CP090958.1"/>
</dbReference>
<evidence type="ECO:0008006" key="4">
    <source>
        <dbReference type="Google" id="ProtNLM"/>
    </source>
</evidence>
<feature type="transmembrane region" description="Helical" evidence="1">
    <location>
        <begin position="54"/>
        <end position="72"/>
    </location>
</feature>
<keyword evidence="1" id="KW-0812">Transmembrane</keyword>
<name>A0ABY8QWV5_9MICO</name>
<feature type="transmembrane region" description="Helical" evidence="1">
    <location>
        <begin position="204"/>
        <end position="223"/>
    </location>
</feature>
<reference evidence="2 3" key="1">
    <citation type="submission" date="2023-05" db="EMBL/GenBank/DDBJ databases">
        <title>Lithophilousrod everest ZFBP1038 complete genpme.</title>
        <authorList>
            <person name="Tian M."/>
        </authorList>
    </citation>
    <scope>NUCLEOTIDE SEQUENCE [LARGE SCALE GENOMIC DNA]</scope>
    <source>
        <strain evidence="2 3">ZFBP1038</strain>
    </source>
</reference>
<evidence type="ECO:0000313" key="3">
    <source>
        <dbReference type="Proteomes" id="UP001209083"/>
    </source>
</evidence>
<feature type="transmembrane region" description="Helical" evidence="1">
    <location>
        <begin position="21"/>
        <end position="42"/>
    </location>
</feature>
<keyword evidence="1" id="KW-1133">Transmembrane helix</keyword>
<organism evidence="2 3">
    <name type="scientific">Saxibacter everestensis</name>
    <dbReference type="NCBI Taxonomy" id="2909229"/>
    <lineage>
        <taxon>Bacteria</taxon>
        <taxon>Bacillati</taxon>
        <taxon>Actinomycetota</taxon>
        <taxon>Actinomycetes</taxon>
        <taxon>Micrococcales</taxon>
        <taxon>Brevibacteriaceae</taxon>
        <taxon>Saxibacter</taxon>
    </lineage>
</organism>
<keyword evidence="3" id="KW-1185">Reference proteome</keyword>
<evidence type="ECO:0000313" key="2">
    <source>
        <dbReference type="EMBL" id="WGW12901.1"/>
    </source>
</evidence>
<accession>A0ABY8QWV5</accession>
<evidence type="ECO:0000256" key="1">
    <source>
        <dbReference type="SAM" id="Phobius"/>
    </source>
</evidence>
<gene>
    <name evidence="2" type="ORF">LWF01_03765</name>
</gene>
<sequence length="228" mass="25072">MNRIINVARMQLINRGTYFGVPVIILIATILISLAIFALIPVDQPIYGGGAQAPLWYFLALGIYSLTLTFPFSQGLSISRRTFFLGTVGLFVVTSLAWAVLYFLLALIERATNGWGLNGYMFDMPWITGGGWLQTIAFFWACTMFLFFVGLWSATIYKRWQVPGLLVAGIAAALILLGVAAYVSFTNTWAEFGAWFVTQTALGIAGWLGLLVVLLGFGAYLTLRRATP</sequence>